<gene>
    <name evidence="1" type="ORF">CLTHE_28680</name>
</gene>
<protein>
    <recommendedName>
        <fullName evidence="3">Plasmid replication protein RepL domain-containing protein</fullName>
    </recommendedName>
</protein>
<dbReference type="AlphaFoldDB" id="A0A1V4SRJ4"/>
<evidence type="ECO:0008006" key="3">
    <source>
        <dbReference type="Google" id="ProtNLM"/>
    </source>
</evidence>
<comment type="caution">
    <text evidence="1">The sequence shown here is derived from an EMBL/GenBank/DDBJ whole genome shotgun (WGS) entry which is preliminary data.</text>
</comment>
<name>A0A1V4SRJ4_9CLOT</name>
<dbReference type="EMBL" id="LTAY01000089">
    <property type="protein sequence ID" value="OPX46474.1"/>
    <property type="molecule type" value="Genomic_DNA"/>
</dbReference>
<dbReference type="OrthoDB" id="2908789at2"/>
<dbReference type="Proteomes" id="UP000191448">
    <property type="component" value="Unassembled WGS sequence"/>
</dbReference>
<sequence>MSFKGKKLIRETTNYTSDLSGNITQLNITTEQYIPREEPDFIKLYLDHVLVHKDVSIKMSPILFEICKLSTYADNQNGGMMIFLNKFTKEQIRNNLGYKSIKMVEKAIDNLFKNQIILRKGRGAYILNPYFFGKGNWSDIKKIRATIDFNSGEFIPHLEFDVRDSNGKLLDGYIENEDGDIVNISTGEIIKSIS</sequence>
<evidence type="ECO:0000313" key="1">
    <source>
        <dbReference type="EMBL" id="OPX46474.1"/>
    </source>
</evidence>
<accession>A0A1V4SRJ4</accession>
<evidence type="ECO:0000313" key="2">
    <source>
        <dbReference type="Proteomes" id="UP000191448"/>
    </source>
</evidence>
<dbReference type="RefSeq" id="WP_080024047.1">
    <property type="nucleotide sequence ID" value="NZ_LTAY01000089.1"/>
</dbReference>
<organism evidence="1 2">
    <name type="scientific">Clostridium thermobutyricum DSM 4928</name>
    <dbReference type="NCBI Taxonomy" id="1121339"/>
    <lineage>
        <taxon>Bacteria</taxon>
        <taxon>Bacillati</taxon>
        <taxon>Bacillota</taxon>
        <taxon>Clostridia</taxon>
        <taxon>Eubacteriales</taxon>
        <taxon>Clostridiaceae</taxon>
        <taxon>Clostridium</taxon>
    </lineage>
</organism>
<reference evidence="1 2" key="1">
    <citation type="submission" date="2016-02" db="EMBL/GenBank/DDBJ databases">
        <title>Genome sequence of Clostridium thermobutyricum DSM 4928.</title>
        <authorList>
            <person name="Poehlein A."/>
            <person name="Daniel R."/>
        </authorList>
    </citation>
    <scope>NUCLEOTIDE SEQUENCE [LARGE SCALE GENOMIC DNA]</scope>
    <source>
        <strain evidence="1 2">DSM 4928</strain>
    </source>
</reference>
<proteinExistence type="predicted"/>